<reference evidence="1 2" key="1">
    <citation type="submission" date="2022-09" db="EMBL/GenBank/DDBJ databases">
        <title>Complete genome sequence of Janibacter terrae strain COS04-44, PCL-degrading bacteria isolated from oil spilled coast.</title>
        <authorList>
            <person name="Park H."/>
            <person name="Kim J.Y."/>
            <person name="An S.H."/>
            <person name="Lee C.M."/>
            <person name="Weon H.-Y."/>
        </authorList>
    </citation>
    <scope>NUCLEOTIDE SEQUENCE [LARGE SCALE GENOMIC DNA]</scope>
    <source>
        <strain evidence="1 2">COS04-44</strain>
    </source>
</reference>
<gene>
    <name evidence="1" type="ORF">N5P18_04720</name>
</gene>
<name>A0ABZ2FFR6_9MICO</name>
<dbReference type="RefSeq" id="WP_338538848.1">
    <property type="nucleotide sequence ID" value="NZ_CP104874.1"/>
</dbReference>
<keyword evidence="2" id="KW-1185">Reference proteome</keyword>
<evidence type="ECO:0000313" key="1">
    <source>
        <dbReference type="EMBL" id="WWF06179.1"/>
    </source>
</evidence>
<dbReference type="EMBL" id="CP104874">
    <property type="protein sequence ID" value="WWF06179.1"/>
    <property type="molecule type" value="Genomic_DNA"/>
</dbReference>
<evidence type="ECO:0008006" key="3">
    <source>
        <dbReference type="Google" id="ProtNLM"/>
    </source>
</evidence>
<evidence type="ECO:0000313" key="2">
    <source>
        <dbReference type="Proteomes" id="UP001381003"/>
    </source>
</evidence>
<proteinExistence type="predicted"/>
<sequence length="341" mass="36352">MTVRPLPLRPHLTRQGDSALAELLHHARAAAADRAALRADASYWQAAETRSAMAMARADQIFGGRHDARTLLAVLMAVVARADLHGPDAQPHGSRLSSSPAKQVFDSTTMAGWLRATSSTTSSGEVYADGAAAAEEVLASNLGAERLAAAWTSVCGVSLLELVAQVELMPAADQPSVSEVRLLQRVTSHCLATNRGMTPAQLTRLVGSDRRTMSTWLRYGPPSRRNTGHLVPARHCATIAGMSLGDWRTVQDAAAGCQATVGPRARVVAPPPVAGRRAVTWDEGEVMEWFESHPAYSCEGRCRRHSTQSVPVAAVAGGGDALATPRLSASDHRSRRWLHSV</sequence>
<accession>A0ABZ2FFR6</accession>
<dbReference type="Proteomes" id="UP001381003">
    <property type="component" value="Chromosome"/>
</dbReference>
<protein>
    <recommendedName>
        <fullName evidence="3">DNA-binding protein</fullName>
    </recommendedName>
</protein>
<organism evidence="1 2">
    <name type="scientific">Janibacter terrae</name>
    <dbReference type="NCBI Taxonomy" id="103817"/>
    <lineage>
        <taxon>Bacteria</taxon>
        <taxon>Bacillati</taxon>
        <taxon>Actinomycetota</taxon>
        <taxon>Actinomycetes</taxon>
        <taxon>Micrococcales</taxon>
        <taxon>Intrasporangiaceae</taxon>
        <taxon>Janibacter</taxon>
    </lineage>
</organism>